<feature type="signal peptide" evidence="1">
    <location>
        <begin position="1"/>
        <end position="19"/>
    </location>
</feature>
<organism evidence="2 3">
    <name type="scientific">Flavobacterium stagni</name>
    <dbReference type="NCBI Taxonomy" id="2506421"/>
    <lineage>
        <taxon>Bacteria</taxon>
        <taxon>Pseudomonadati</taxon>
        <taxon>Bacteroidota</taxon>
        <taxon>Flavobacteriia</taxon>
        <taxon>Flavobacteriales</taxon>
        <taxon>Flavobacteriaceae</taxon>
        <taxon>Flavobacterium</taxon>
    </lineage>
</organism>
<comment type="caution">
    <text evidence="2">The sequence shown here is derived from an EMBL/GenBank/DDBJ whole genome shotgun (WGS) entry which is preliminary data.</text>
</comment>
<name>A0A4Q1KAK5_9FLAO</name>
<dbReference type="RefSeq" id="WP_129461784.1">
    <property type="nucleotide sequence ID" value="NZ_SBKN01000006.1"/>
</dbReference>
<keyword evidence="1" id="KW-0732">Signal</keyword>
<reference evidence="3" key="1">
    <citation type="submission" date="2019-01" db="EMBL/GenBank/DDBJ databases">
        <title>Cytophagaceae bacterium strain CAR-16.</title>
        <authorList>
            <person name="Chen W.-M."/>
        </authorList>
    </citation>
    <scope>NUCLEOTIDE SEQUENCE [LARGE SCALE GENOMIC DNA]</scope>
    <source>
        <strain evidence="3">WWJ-16</strain>
    </source>
</reference>
<protein>
    <submittedName>
        <fullName evidence="2">Uncharacterized protein</fullName>
    </submittedName>
</protein>
<evidence type="ECO:0000256" key="1">
    <source>
        <dbReference type="SAM" id="SignalP"/>
    </source>
</evidence>
<gene>
    <name evidence="2" type="ORF">EQG61_10010</name>
</gene>
<dbReference type="Proteomes" id="UP000289857">
    <property type="component" value="Unassembled WGS sequence"/>
</dbReference>
<accession>A0A4Q1KAK5</accession>
<keyword evidence="3" id="KW-1185">Reference proteome</keyword>
<evidence type="ECO:0000313" key="2">
    <source>
        <dbReference type="EMBL" id="RXR21810.1"/>
    </source>
</evidence>
<dbReference type="AlphaFoldDB" id="A0A4Q1KAK5"/>
<feature type="chain" id="PRO_5021022121" evidence="1">
    <location>
        <begin position="20"/>
        <end position="486"/>
    </location>
</feature>
<proteinExistence type="predicted"/>
<evidence type="ECO:0000313" key="3">
    <source>
        <dbReference type="Proteomes" id="UP000289857"/>
    </source>
</evidence>
<sequence length="486" mass="55783">MKKVITLSLSLLAFTLSYAQKIQIKKDKIVFDKVEVATVKEPFRNHLDIGTLSGEKRFSVEYKGLSANEMQMYNWLEVTSADGKQKTEIPYEVLITAFNSDRIIVHLLAVKYNLITDKGINEEALKSFFDTPRESLSDKYGKIIAAAKFEEDERKRKLQQVKSTWNPQIKADNSITMNVNGKLSIVGSISARPYAIGSGVNKYVSVIDLDGIEVASLSNVANEFYKYKVETFDGKNYDFFIKSQYNNTNTTFLYEFVCDLVSRGYVLGHQAKVEQQKLYQAKIDLAKDRSVNVYQKPGYLIDEDGKKYTGIISINFQMLDVNQTGQVLPEETADKFGKTVAIVYRNEKNQERTKTFKANSGAYFCIQENGTETFYYGMAVKGDSMKKFQNMSNLSFDNSYFYRLIHKEEKILLLQDPVETDRYVFKIKEENKGQMIDRRNNDDLIPVVADYLKACKSVAEDIRKKEFDLKIEDNLKTIAQEYQSCK</sequence>
<dbReference type="EMBL" id="SBKN01000006">
    <property type="protein sequence ID" value="RXR21810.1"/>
    <property type="molecule type" value="Genomic_DNA"/>
</dbReference>
<dbReference type="OrthoDB" id="1151238at2"/>